<dbReference type="AlphaFoldDB" id="Q9XXL5"/>
<accession>Q9XXL5</accession>
<dbReference type="eggNOG" id="KOG4209">
    <property type="taxonomic scope" value="Eukaryota"/>
</dbReference>
<protein>
    <submittedName>
        <fullName evidence="3">Cysteine proteinase</fullName>
    </submittedName>
</protein>
<dbReference type="GeneID" id="173185"/>
<reference evidence="3 4" key="1">
    <citation type="journal article" date="1998" name="Science">
        <title>Genome sequence of the nematode C. elegans: a platform for investigating biology.</title>
        <authorList>
            <consortium name="The C. elegans sequencing consortium"/>
            <person name="Sulson J.E."/>
            <person name="Waterston R."/>
        </authorList>
    </citation>
    <scope>NUCLEOTIDE SEQUENCE [LARGE SCALE GENOMIC DNA]</scope>
    <source>
        <strain evidence="3 4">Bristol N2</strain>
    </source>
</reference>
<dbReference type="AGR" id="WB:WBGene00014238"/>
<evidence type="ECO:0000256" key="1">
    <source>
        <dbReference type="SAM" id="SignalP"/>
    </source>
</evidence>
<dbReference type="RefSeq" id="NP_493316.1">
    <property type="nucleotide sequence ID" value="NM_060915.4"/>
</dbReference>
<feature type="domain" description="NTF2-like" evidence="2">
    <location>
        <begin position="210"/>
        <end position="348"/>
    </location>
</feature>
<organism evidence="3 4">
    <name type="scientific">Caenorhabditis elegans</name>
    <dbReference type="NCBI Taxonomy" id="6239"/>
    <lineage>
        <taxon>Eukaryota</taxon>
        <taxon>Metazoa</taxon>
        <taxon>Ecdysozoa</taxon>
        <taxon>Nematoda</taxon>
        <taxon>Chromadorea</taxon>
        <taxon>Rhabditida</taxon>
        <taxon>Rhabditina</taxon>
        <taxon>Rhabditomorpha</taxon>
        <taxon>Rhabditoidea</taxon>
        <taxon>Rhabditidae</taxon>
        <taxon>Peloderinae</taxon>
        <taxon>Caenorhabditis</taxon>
    </lineage>
</organism>
<dbReference type="PhylomeDB" id="Q9XXL5"/>
<feature type="domain" description="NTF2-like" evidence="2">
    <location>
        <begin position="355"/>
        <end position="496"/>
    </location>
</feature>
<proteinExistence type="predicted"/>
<evidence type="ECO:0000259" key="2">
    <source>
        <dbReference type="Pfam" id="PF26529"/>
    </source>
</evidence>
<gene>
    <name evidence="3" type="ORF">CELE_ZK1225.4</name>
    <name evidence="3 5" type="ORF">ZK1225.4</name>
</gene>
<dbReference type="OrthoDB" id="5903975at2759"/>
<feature type="signal peptide" evidence="1">
    <location>
        <begin position="1"/>
        <end position="20"/>
    </location>
</feature>
<dbReference type="PaxDb" id="6239-ZK1225.4"/>
<sequence length="519" mass="61036">MKFLQFALLFFIICITTTDASKKTQRVLKKVGKRFSLSEFGVVQRLDYMWRTAETVEAARNHSAELVARLLLSQSSADNLKFQESADILYSLMDNNFEGKICGGDETLNFYQMSDYWKRQRKTYRRNEKENVTWRAYPIEDNAYNKFMVRFNSKSTWGYSATMIYVVHMRLLGEKKYSNYTLTKIEEVGACTEYGGVSLENTNLYELDPERLETRDKLLKHLQELFYTEQKVSEIPFDWIYSSASEKELKIEVCHGTELKKMAKKDFIKWWEWFQMMCRPVKGENEHTLVQITGGVYDRLVFRVTMLVHVGTEDIHPTEEFSFKLQFKYDVHGDKEWLINKFEVMCPTIAVPEADLMKKHALVYREIIGSRLQLMVNNPELWYNFAEAIVALTSPTYEVENCAGKGEEMEKGTDMYQLKHTFWKLNKDTHGRMEGYTLGKKNDISETGEKMWARIRIIWTPGNDKLVYDSRWTFYLEWNSDLQAFTIYKMILQCPTVARIGEIKYYSSLNKPTTNTTSQ</sequence>
<dbReference type="PIR" id="T27711">
    <property type="entry name" value="T27711"/>
</dbReference>
<feature type="domain" description="NTF2-like" evidence="2">
    <location>
        <begin position="55"/>
        <end position="195"/>
    </location>
</feature>
<name>Q9XXL5_CAEEL</name>
<dbReference type="Bgee" id="WBGene00014238">
    <property type="expression patterns" value="Expressed in adult organism and 1 other cell type or tissue"/>
</dbReference>
<dbReference type="CTD" id="173185"/>
<dbReference type="KEGG" id="cel:CELE_ZK1225.4"/>
<dbReference type="Proteomes" id="UP000001940">
    <property type="component" value="Chromosome I"/>
</dbReference>
<dbReference type="STRING" id="6239.ZK1225.4.1"/>
<dbReference type="FunCoup" id="Q9XXL5">
    <property type="interactions" value="252"/>
</dbReference>
<dbReference type="OMA" id="MWARIRI"/>
<dbReference type="WormBase" id="ZK1225.4">
    <property type="protein sequence ID" value="CE19343"/>
    <property type="gene ID" value="WBGene00014238"/>
</dbReference>
<keyword evidence="4" id="KW-1185">Reference proteome</keyword>
<feature type="chain" id="PRO_5004337028" evidence="1">
    <location>
        <begin position="21"/>
        <end position="519"/>
    </location>
</feature>
<keyword evidence="1" id="KW-0732">Signal</keyword>
<dbReference type="UCSC" id="ZK1225.4">
    <property type="organism name" value="c. elegans"/>
</dbReference>
<dbReference type="EMBL" id="BX284601">
    <property type="protein sequence ID" value="CAA18371.1"/>
    <property type="molecule type" value="Genomic_DNA"/>
</dbReference>
<evidence type="ECO:0000313" key="5">
    <source>
        <dbReference type="WormBase" id="ZK1225.4"/>
    </source>
</evidence>
<dbReference type="HOGENOM" id="CLU_038306_0_0_1"/>
<evidence type="ECO:0000313" key="4">
    <source>
        <dbReference type="Proteomes" id="UP000001940"/>
    </source>
</evidence>
<evidence type="ECO:0000313" key="3">
    <source>
        <dbReference type="EMBL" id="CAA18371.1"/>
    </source>
</evidence>
<dbReference type="InParanoid" id="Q9XXL5"/>
<dbReference type="Pfam" id="PF26529">
    <property type="entry name" value="NTF2_2"/>
    <property type="match status" value="3"/>
</dbReference>
<dbReference type="InterPro" id="IPR058879">
    <property type="entry name" value="NTF2-like_dom_nem"/>
</dbReference>